<dbReference type="AlphaFoldDB" id="A0A3P5X9N4"/>
<evidence type="ECO:0000313" key="2">
    <source>
        <dbReference type="EMBL" id="VDC24144.1"/>
    </source>
</evidence>
<dbReference type="EMBL" id="UXAV01000030">
    <property type="protein sequence ID" value="VDC24144.1"/>
    <property type="molecule type" value="Genomic_DNA"/>
</dbReference>
<dbReference type="OrthoDB" id="1258529at2"/>
<feature type="compositionally biased region" description="Polar residues" evidence="1">
    <location>
        <begin position="128"/>
        <end position="138"/>
    </location>
</feature>
<evidence type="ECO:0000313" key="3">
    <source>
        <dbReference type="Proteomes" id="UP000270468"/>
    </source>
</evidence>
<sequence>MNLLIEESPLQVLPSLAMEVGLNEAIVLQQLHFLSLISTNVRDGHKWVYKTVDQWKNEEFPFWSIDTIKRAIRRLEDSGYIISTTSYNRMKMDKTKWYRINYKKPHYSTGQDTSSTTAKSVQEEVQDAPSTAAQSAQEEVQIAPSTEGKMPLAITKEVKSIKKDIVENDLDVVSVIDFSSKNASTQFKAFLKATARLVKGRLRHLDKLTHNPRLYNFLGEQKAGRKTVTVQEVLHLAIEMGTAHLAHRTFLAIANGRVKVDERSERLEKADNEDQAITKMIAQIKLNFGKVKLYVVEQQNQIYSHSTTVKMS</sequence>
<feature type="region of interest" description="Disordered" evidence="1">
    <location>
        <begin position="108"/>
        <end position="144"/>
    </location>
</feature>
<reference evidence="2 3" key="1">
    <citation type="submission" date="2018-11" db="EMBL/GenBank/DDBJ databases">
        <authorList>
            <person name="Criscuolo A."/>
        </authorList>
    </citation>
    <scope>NUCLEOTIDE SEQUENCE [LARGE SCALE GENOMIC DNA]</scope>
    <source>
        <strain evidence="2">ATB-66</strain>
    </source>
</reference>
<proteinExistence type="predicted"/>
<name>A0A3P5X9N4_9BACL</name>
<protein>
    <submittedName>
        <fullName evidence="2">Uncharacterized protein</fullName>
    </submittedName>
</protein>
<keyword evidence="3" id="KW-1185">Reference proteome</keyword>
<organism evidence="2 3">
    <name type="scientific">Filibacter tadaridae</name>
    <dbReference type="NCBI Taxonomy" id="2483811"/>
    <lineage>
        <taxon>Bacteria</taxon>
        <taxon>Bacillati</taxon>
        <taxon>Bacillota</taxon>
        <taxon>Bacilli</taxon>
        <taxon>Bacillales</taxon>
        <taxon>Caryophanaceae</taxon>
        <taxon>Filibacter</taxon>
    </lineage>
</organism>
<evidence type="ECO:0000256" key="1">
    <source>
        <dbReference type="SAM" id="MobiDB-lite"/>
    </source>
</evidence>
<dbReference type="Proteomes" id="UP000270468">
    <property type="component" value="Unassembled WGS sequence"/>
</dbReference>
<accession>A0A3P5X9N4</accession>
<feature type="compositionally biased region" description="Polar residues" evidence="1">
    <location>
        <begin position="108"/>
        <end position="120"/>
    </location>
</feature>
<gene>
    <name evidence="2" type="ORF">FILTAD_00998</name>
</gene>